<reference evidence="3" key="1">
    <citation type="journal article" date="2019" name="Int. J. Syst. Evol. Microbiol.">
        <title>The Global Catalogue of Microorganisms (GCM) 10K type strain sequencing project: providing services to taxonomists for standard genome sequencing and annotation.</title>
        <authorList>
            <consortium name="The Broad Institute Genomics Platform"/>
            <consortium name="The Broad Institute Genome Sequencing Center for Infectious Disease"/>
            <person name="Wu L."/>
            <person name="Ma J."/>
        </authorList>
    </citation>
    <scope>NUCLEOTIDE SEQUENCE [LARGE SCALE GENOMIC DNA]</scope>
    <source>
        <strain evidence="3">JCM 10303</strain>
    </source>
</reference>
<feature type="region of interest" description="Disordered" evidence="1">
    <location>
        <begin position="1"/>
        <end position="129"/>
    </location>
</feature>
<dbReference type="PROSITE" id="PS51257">
    <property type="entry name" value="PROKAR_LIPOPROTEIN"/>
    <property type="match status" value="1"/>
</dbReference>
<protein>
    <submittedName>
        <fullName evidence="2">Uncharacterized protein</fullName>
    </submittedName>
</protein>
<dbReference type="Proteomes" id="UP001500729">
    <property type="component" value="Unassembled WGS sequence"/>
</dbReference>
<organism evidence="2 3">
    <name type="scientific">Saccharopolyspora erythraea</name>
    <name type="common">Streptomyces erythraeus</name>
    <dbReference type="NCBI Taxonomy" id="1836"/>
    <lineage>
        <taxon>Bacteria</taxon>
        <taxon>Bacillati</taxon>
        <taxon>Actinomycetota</taxon>
        <taxon>Actinomycetes</taxon>
        <taxon>Pseudonocardiales</taxon>
        <taxon>Pseudonocardiaceae</taxon>
        <taxon>Saccharopolyspora</taxon>
    </lineage>
</organism>
<evidence type="ECO:0000256" key="1">
    <source>
        <dbReference type="SAM" id="MobiDB-lite"/>
    </source>
</evidence>
<keyword evidence="3" id="KW-1185">Reference proteome</keyword>
<name>A0ABP3N489_SACER</name>
<proteinExistence type="predicted"/>
<evidence type="ECO:0000313" key="2">
    <source>
        <dbReference type="EMBL" id="GAA0534927.1"/>
    </source>
</evidence>
<comment type="caution">
    <text evidence="2">The sequence shown here is derived from an EMBL/GenBank/DDBJ whole genome shotgun (WGS) entry which is preliminary data.</text>
</comment>
<evidence type="ECO:0000313" key="3">
    <source>
        <dbReference type="Proteomes" id="UP001500729"/>
    </source>
</evidence>
<accession>A0ABP3N489</accession>
<sequence>MKWGGFPGNDRESHPTLLNGFFACRPTPPARPTQAVPGSHPVDLAPARSDRVKGAHSLPTAACRSVPRNPTHPGDLPGDAGGGERPRNPKPTATRNARVSPPKTHAPRAEGDPPAPLDASKTGAPPPSR</sequence>
<gene>
    <name evidence="2" type="ORF">GCM10009533_37550</name>
</gene>
<dbReference type="EMBL" id="BAAAGS010000024">
    <property type="protein sequence ID" value="GAA0534927.1"/>
    <property type="molecule type" value="Genomic_DNA"/>
</dbReference>